<dbReference type="InterPro" id="IPR006860">
    <property type="entry name" value="FecR"/>
</dbReference>
<keyword evidence="5" id="KW-1185">Reference proteome</keyword>
<dbReference type="Pfam" id="PF04773">
    <property type="entry name" value="FecR"/>
    <property type="match status" value="1"/>
</dbReference>
<dbReference type="PIRSF" id="PIRSF018266">
    <property type="entry name" value="FecR"/>
    <property type="match status" value="1"/>
</dbReference>
<keyword evidence="1" id="KW-0472">Membrane</keyword>
<dbReference type="InterPro" id="IPR032508">
    <property type="entry name" value="FecR_C"/>
</dbReference>
<dbReference type="PANTHER" id="PTHR30273">
    <property type="entry name" value="PERIPLASMIC SIGNAL SENSOR AND SIGMA FACTOR ACTIVATOR FECR-RELATED"/>
    <property type="match status" value="1"/>
</dbReference>
<comment type="caution">
    <text evidence="4">The sequence shown here is derived from an EMBL/GenBank/DDBJ whole genome shotgun (WGS) entry which is preliminary data.</text>
</comment>
<keyword evidence="1" id="KW-0812">Transmembrane</keyword>
<dbReference type="AlphaFoldDB" id="A0A2P8FV34"/>
<keyword evidence="1" id="KW-1133">Transmembrane helix</keyword>
<feature type="domain" description="FecR protein" evidence="2">
    <location>
        <begin position="109"/>
        <end position="202"/>
    </location>
</feature>
<evidence type="ECO:0000313" key="5">
    <source>
        <dbReference type="Proteomes" id="UP000241964"/>
    </source>
</evidence>
<organism evidence="4 5">
    <name type="scientific">Dyadobacter jiangsuensis</name>
    <dbReference type="NCBI Taxonomy" id="1591085"/>
    <lineage>
        <taxon>Bacteria</taxon>
        <taxon>Pseudomonadati</taxon>
        <taxon>Bacteroidota</taxon>
        <taxon>Cytophagia</taxon>
        <taxon>Cytophagales</taxon>
        <taxon>Spirosomataceae</taxon>
        <taxon>Dyadobacter</taxon>
    </lineage>
</organism>
<dbReference type="Pfam" id="PF16344">
    <property type="entry name" value="FecR_C"/>
    <property type="match status" value="1"/>
</dbReference>
<name>A0A2P8FV34_9BACT</name>
<evidence type="ECO:0000256" key="1">
    <source>
        <dbReference type="SAM" id="Phobius"/>
    </source>
</evidence>
<dbReference type="OrthoDB" id="1099916at2"/>
<dbReference type="Gene3D" id="2.60.120.1440">
    <property type="match status" value="1"/>
</dbReference>
<feature type="transmembrane region" description="Helical" evidence="1">
    <location>
        <begin position="72"/>
        <end position="91"/>
    </location>
</feature>
<protein>
    <submittedName>
        <fullName evidence="4">FecR family protein</fullName>
    </submittedName>
</protein>
<dbReference type="InterPro" id="IPR012373">
    <property type="entry name" value="Ferrdict_sens_TM"/>
</dbReference>
<dbReference type="EMBL" id="PYAS01000011">
    <property type="protein sequence ID" value="PSL25586.1"/>
    <property type="molecule type" value="Genomic_DNA"/>
</dbReference>
<gene>
    <name evidence="4" type="ORF">CLV60_11137</name>
</gene>
<evidence type="ECO:0000259" key="3">
    <source>
        <dbReference type="Pfam" id="PF16344"/>
    </source>
</evidence>
<feature type="domain" description="Protein FecR C-terminal" evidence="3">
    <location>
        <begin position="246"/>
        <end position="313"/>
    </location>
</feature>
<dbReference type="RefSeq" id="WP_106597493.1">
    <property type="nucleotide sequence ID" value="NZ_PYAS01000011.1"/>
</dbReference>
<proteinExistence type="predicted"/>
<accession>A0A2P8FV34</accession>
<evidence type="ECO:0000259" key="2">
    <source>
        <dbReference type="Pfam" id="PF04773"/>
    </source>
</evidence>
<sequence length="315" mass="35170">MNITPELLKRYTEGQCTPAEIQAVEQWLDAPETAAEAISEIPDEIRRESGARVWERLQVLDAQPLWARYRHYLSGIAAMLLLASGVVWYLFQNKKGQEPVKVAAIQISSTQKGETRQFALPDGSVVMLGYDSELRYPSTFTDSIRRVVLIGEAQFSVKKNPKQPFIVETAAAQTRVLGTVFDVKEYPGEAHTALLVTEGKVKFTNKISPKSEIVTAGMTGLIEGKRLSVRAVSGVEAEVSWLNNALRFDDVPLTQVARELERRYNVSIQIRDEALKNQRYTGSFKKPTLNAVLGSLSIAVDFRYTVQGESISIYE</sequence>
<reference evidence="4 5" key="1">
    <citation type="submission" date="2018-03" db="EMBL/GenBank/DDBJ databases">
        <title>Genomic Encyclopedia of Archaeal and Bacterial Type Strains, Phase II (KMG-II): from individual species to whole genera.</title>
        <authorList>
            <person name="Goeker M."/>
        </authorList>
    </citation>
    <scope>NUCLEOTIDE SEQUENCE [LARGE SCALE GENOMIC DNA]</scope>
    <source>
        <strain evidence="4 5">DSM 29057</strain>
    </source>
</reference>
<dbReference type="PANTHER" id="PTHR30273:SF2">
    <property type="entry name" value="PROTEIN FECR"/>
    <property type="match status" value="1"/>
</dbReference>
<dbReference type="Proteomes" id="UP000241964">
    <property type="component" value="Unassembled WGS sequence"/>
</dbReference>
<dbReference type="GO" id="GO:0016989">
    <property type="term" value="F:sigma factor antagonist activity"/>
    <property type="evidence" value="ECO:0007669"/>
    <property type="project" value="TreeGrafter"/>
</dbReference>
<evidence type="ECO:0000313" key="4">
    <source>
        <dbReference type="EMBL" id="PSL25586.1"/>
    </source>
</evidence>
<dbReference type="Gene3D" id="3.55.50.30">
    <property type="match status" value="1"/>
</dbReference>